<accession>A0AAV5MVD0</accession>
<dbReference type="Proteomes" id="UP001054252">
    <property type="component" value="Unassembled WGS sequence"/>
</dbReference>
<dbReference type="AlphaFoldDB" id="A0AAV5MVD0"/>
<sequence>MKSTKVICTQAIEYLNGETIAYASPLYVPFDWRRSHLWDNFI</sequence>
<dbReference type="EMBL" id="BPVZ01001421">
    <property type="protein sequence ID" value="GKV53480.1"/>
    <property type="molecule type" value="Genomic_DNA"/>
</dbReference>
<gene>
    <name evidence="1" type="ORF">SLEP1_g60002</name>
</gene>
<comment type="caution">
    <text evidence="1">The sequence shown here is derived from an EMBL/GenBank/DDBJ whole genome shotgun (WGS) entry which is preliminary data.</text>
</comment>
<evidence type="ECO:0000313" key="1">
    <source>
        <dbReference type="EMBL" id="GKV53480.1"/>
    </source>
</evidence>
<organism evidence="1 2">
    <name type="scientific">Rubroshorea leprosula</name>
    <dbReference type="NCBI Taxonomy" id="152421"/>
    <lineage>
        <taxon>Eukaryota</taxon>
        <taxon>Viridiplantae</taxon>
        <taxon>Streptophyta</taxon>
        <taxon>Embryophyta</taxon>
        <taxon>Tracheophyta</taxon>
        <taxon>Spermatophyta</taxon>
        <taxon>Magnoliopsida</taxon>
        <taxon>eudicotyledons</taxon>
        <taxon>Gunneridae</taxon>
        <taxon>Pentapetalae</taxon>
        <taxon>rosids</taxon>
        <taxon>malvids</taxon>
        <taxon>Malvales</taxon>
        <taxon>Dipterocarpaceae</taxon>
        <taxon>Rubroshorea</taxon>
    </lineage>
</organism>
<reference evidence="1 2" key="1">
    <citation type="journal article" date="2021" name="Commun. Biol.">
        <title>The genome of Shorea leprosula (Dipterocarpaceae) highlights the ecological relevance of drought in aseasonal tropical rainforests.</title>
        <authorList>
            <person name="Ng K.K.S."/>
            <person name="Kobayashi M.J."/>
            <person name="Fawcett J.A."/>
            <person name="Hatakeyama M."/>
            <person name="Paape T."/>
            <person name="Ng C.H."/>
            <person name="Ang C.C."/>
            <person name="Tnah L.H."/>
            <person name="Lee C.T."/>
            <person name="Nishiyama T."/>
            <person name="Sese J."/>
            <person name="O'Brien M.J."/>
            <person name="Copetti D."/>
            <person name="Mohd Noor M.I."/>
            <person name="Ong R.C."/>
            <person name="Putra M."/>
            <person name="Sireger I.Z."/>
            <person name="Indrioko S."/>
            <person name="Kosugi Y."/>
            <person name="Izuno A."/>
            <person name="Isagi Y."/>
            <person name="Lee S.L."/>
            <person name="Shimizu K.K."/>
        </authorList>
    </citation>
    <scope>NUCLEOTIDE SEQUENCE [LARGE SCALE GENOMIC DNA]</scope>
    <source>
        <strain evidence="1">214</strain>
    </source>
</reference>
<name>A0AAV5MVD0_9ROSI</name>
<keyword evidence="2" id="KW-1185">Reference proteome</keyword>
<evidence type="ECO:0000313" key="2">
    <source>
        <dbReference type="Proteomes" id="UP001054252"/>
    </source>
</evidence>
<proteinExistence type="predicted"/>
<protein>
    <submittedName>
        <fullName evidence="1">Uncharacterized protein</fullName>
    </submittedName>
</protein>